<accession>A0A9P0PR23</accession>
<reference evidence="1" key="1">
    <citation type="submission" date="2022-03" db="EMBL/GenBank/DDBJ databases">
        <authorList>
            <person name="Sayadi A."/>
        </authorList>
    </citation>
    <scope>NUCLEOTIDE SEQUENCE</scope>
</reference>
<proteinExistence type="predicted"/>
<name>A0A9P0PR23_ACAOB</name>
<organism evidence="1 2">
    <name type="scientific">Acanthoscelides obtectus</name>
    <name type="common">Bean weevil</name>
    <name type="synonym">Bruchus obtectus</name>
    <dbReference type="NCBI Taxonomy" id="200917"/>
    <lineage>
        <taxon>Eukaryota</taxon>
        <taxon>Metazoa</taxon>
        <taxon>Ecdysozoa</taxon>
        <taxon>Arthropoda</taxon>
        <taxon>Hexapoda</taxon>
        <taxon>Insecta</taxon>
        <taxon>Pterygota</taxon>
        <taxon>Neoptera</taxon>
        <taxon>Endopterygota</taxon>
        <taxon>Coleoptera</taxon>
        <taxon>Polyphaga</taxon>
        <taxon>Cucujiformia</taxon>
        <taxon>Chrysomeloidea</taxon>
        <taxon>Chrysomelidae</taxon>
        <taxon>Bruchinae</taxon>
        <taxon>Bruchini</taxon>
        <taxon>Acanthoscelides</taxon>
    </lineage>
</organism>
<comment type="caution">
    <text evidence="1">The sequence shown here is derived from an EMBL/GenBank/DDBJ whole genome shotgun (WGS) entry which is preliminary data.</text>
</comment>
<dbReference type="EMBL" id="CAKOFQ010007234">
    <property type="protein sequence ID" value="CAH1995609.1"/>
    <property type="molecule type" value="Genomic_DNA"/>
</dbReference>
<protein>
    <submittedName>
        <fullName evidence="1">Uncharacterized protein</fullName>
    </submittedName>
</protein>
<gene>
    <name evidence="1" type="ORF">ACAOBT_LOCUS22715</name>
</gene>
<dbReference type="Proteomes" id="UP001152888">
    <property type="component" value="Unassembled WGS sequence"/>
</dbReference>
<sequence length="17" mass="2198">MKNLIFHITLERIFCYR</sequence>
<keyword evidence="2" id="KW-1185">Reference proteome</keyword>
<evidence type="ECO:0000313" key="2">
    <source>
        <dbReference type="Proteomes" id="UP001152888"/>
    </source>
</evidence>
<dbReference type="AlphaFoldDB" id="A0A9P0PR23"/>
<evidence type="ECO:0000313" key="1">
    <source>
        <dbReference type="EMBL" id="CAH1995609.1"/>
    </source>
</evidence>
<dbReference type="OrthoDB" id="6689359at2759"/>